<name>X1I7R1_9ZZZZ</name>
<gene>
    <name evidence="1" type="ORF">S03H2_62500</name>
</gene>
<dbReference type="EMBL" id="BARU01040428">
    <property type="protein sequence ID" value="GAH77747.1"/>
    <property type="molecule type" value="Genomic_DNA"/>
</dbReference>
<evidence type="ECO:0008006" key="2">
    <source>
        <dbReference type="Google" id="ProtNLM"/>
    </source>
</evidence>
<feature type="non-terminal residue" evidence="1">
    <location>
        <position position="233"/>
    </location>
</feature>
<reference evidence="1" key="1">
    <citation type="journal article" date="2014" name="Front. Microbiol.">
        <title>High frequency of phylogenetically diverse reductive dehalogenase-homologous genes in deep subseafloor sedimentary metagenomes.</title>
        <authorList>
            <person name="Kawai M."/>
            <person name="Futagami T."/>
            <person name="Toyoda A."/>
            <person name="Takaki Y."/>
            <person name="Nishi S."/>
            <person name="Hori S."/>
            <person name="Arai W."/>
            <person name="Tsubouchi T."/>
            <person name="Morono Y."/>
            <person name="Uchiyama I."/>
            <person name="Ito T."/>
            <person name="Fujiyama A."/>
            <person name="Inagaki F."/>
            <person name="Takami H."/>
        </authorList>
    </citation>
    <scope>NUCLEOTIDE SEQUENCE</scope>
    <source>
        <strain evidence="1">Expedition CK06-06</strain>
    </source>
</reference>
<dbReference type="AlphaFoldDB" id="X1I7R1"/>
<feature type="non-terminal residue" evidence="1">
    <location>
        <position position="1"/>
    </location>
</feature>
<proteinExistence type="predicted"/>
<protein>
    <recommendedName>
        <fullName evidence="2">DUF11 domain-containing protein</fullName>
    </recommendedName>
</protein>
<sequence>LSLYERGYTNEMGEFKTSISISTPGMVKLTVTAGDFLPYEDSLYTKIQGPYLAYKNHSIQDNISGNNDGLLNPGESAYIIVDMKNYGTQSLTNPEIWLSSEDTFVTLIDSLHSYTGTVEPESTILCTFSISASANSENGDVAKLNLFATSPQGNWQSFTNEIIAKPVLSITCDSLLDENSNGILEPGENIELYYSLMNWGYGYGYNVNCNFSIGGPYITITGGANPSWSTVPP</sequence>
<accession>X1I7R1</accession>
<organism evidence="1">
    <name type="scientific">marine sediment metagenome</name>
    <dbReference type="NCBI Taxonomy" id="412755"/>
    <lineage>
        <taxon>unclassified sequences</taxon>
        <taxon>metagenomes</taxon>
        <taxon>ecological metagenomes</taxon>
    </lineage>
</organism>
<comment type="caution">
    <text evidence="1">The sequence shown here is derived from an EMBL/GenBank/DDBJ whole genome shotgun (WGS) entry which is preliminary data.</text>
</comment>
<evidence type="ECO:0000313" key="1">
    <source>
        <dbReference type="EMBL" id="GAH77747.1"/>
    </source>
</evidence>